<dbReference type="AlphaFoldDB" id="A0A7G9YGQ1"/>
<dbReference type="EMBL" id="MT631243">
    <property type="protein sequence ID" value="QNO47185.1"/>
    <property type="molecule type" value="Genomic_DNA"/>
</dbReference>
<name>A0A7G9YGQ1_9EURY</name>
<gene>
    <name evidence="1" type="ORF">FLPJBPEJ_00029</name>
</gene>
<proteinExistence type="predicted"/>
<organism evidence="1">
    <name type="scientific">Candidatus Methanogaster sp. ANME-2c ERB4</name>
    <dbReference type="NCBI Taxonomy" id="2759911"/>
    <lineage>
        <taxon>Archaea</taxon>
        <taxon>Methanobacteriati</taxon>
        <taxon>Methanobacteriota</taxon>
        <taxon>Stenosarchaea group</taxon>
        <taxon>Methanomicrobia</taxon>
        <taxon>Methanosarcinales</taxon>
        <taxon>ANME-2 cluster</taxon>
        <taxon>Candidatus Methanogasteraceae</taxon>
        <taxon>Candidatus Methanogaster</taxon>
    </lineage>
</organism>
<protein>
    <submittedName>
        <fullName evidence="1">Uncharacterized protein</fullName>
    </submittedName>
</protein>
<reference evidence="1" key="1">
    <citation type="submission" date="2020-06" db="EMBL/GenBank/DDBJ databases">
        <title>Unique genomic features of the anaerobic methanotrophic archaea.</title>
        <authorList>
            <person name="Chadwick G.L."/>
            <person name="Skennerton C.T."/>
            <person name="Laso-Perez R."/>
            <person name="Leu A.O."/>
            <person name="Speth D.R."/>
            <person name="Yu H."/>
            <person name="Morgan-Lang C."/>
            <person name="Hatzenpichler R."/>
            <person name="Goudeau D."/>
            <person name="Malmstrom R."/>
            <person name="Brazelton W.J."/>
            <person name="Woyke T."/>
            <person name="Hallam S.J."/>
            <person name="Tyson G.W."/>
            <person name="Wegener G."/>
            <person name="Boetius A."/>
            <person name="Orphan V."/>
        </authorList>
    </citation>
    <scope>NUCLEOTIDE SEQUENCE</scope>
</reference>
<evidence type="ECO:0000313" key="1">
    <source>
        <dbReference type="EMBL" id="QNO47185.1"/>
    </source>
</evidence>
<accession>A0A7G9YGQ1</accession>
<sequence>MFDSIHKRISRQMDALRRRFAQTEGLPFSDVLSDETIENIIEEEVSSYRNRIFPPYSHFMRFFVSSTQFRSLLPKCSSKGACGTSGTRRAALLIKHQILL</sequence>